<protein>
    <submittedName>
        <fullName evidence="1">Uncharacterized protein</fullName>
    </submittedName>
</protein>
<gene>
    <name evidence="1" type="ORF">GCM10008917_07070</name>
</gene>
<name>A0ABN1LZA5_9FIRM</name>
<proteinExistence type="predicted"/>
<sequence length="197" mass="23270">MIVLNTTTNSSVYIFSKNNCLFIKDSFGEIKKVSNSIYLHSSIIDNSDIIHMCYIDLKGFLNYCTYEKNNLTLILTFKLNSYVKKINKLSMYIVNNSLNIFFARYISHNLYNIHHINYDLVTYKFLEYQFEDVRKIDNSIYTINISNNHIICSYSNLIKSNNLKSMAFDIVNKCWMNFSNIKSSNILFDYCNSIRYE</sequence>
<dbReference type="RefSeq" id="WP_346042586.1">
    <property type="nucleotide sequence ID" value="NZ_BAAACP010000003.1"/>
</dbReference>
<reference evidence="1 2" key="1">
    <citation type="journal article" date="2019" name="Int. J. Syst. Evol. Microbiol.">
        <title>The Global Catalogue of Microorganisms (GCM) 10K type strain sequencing project: providing services to taxonomists for standard genome sequencing and annotation.</title>
        <authorList>
            <consortium name="The Broad Institute Genomics Platform"/>
            <consortium name="The Broad Institute Genome Sequencing Center for Infectious Disease"/>
            <person name="Wu L."/>
            <person name="Ma J."/>
        </authorList>
    </citation>
    <scope>NUCLEOTIDE SEQUENCE [LARGE SCALE GENOMIC DNA]</scope>
    <source>
        <strain evidence="1 2">JCM 6486</strain>
    </source>
</reference>
<dbReference type="Proteomes" id="UP001400965">
    <property type="component" value="Unassembled WGS sequence"/>
</dbReference>
<accession>A0ABN1LZA5</accession>
<evidence type="ECO:0000313" key="1">
    <source>
        <dbReference type="EMBL" id="GAA0862299.1"/>
    </source>
</evidence>
<dbReference type="EMBL" id="BAAACP010000003">
    <property type="protein sequence ID" value="GAA0862299.1"/>
    <property type="molecule type" value="Genomic_DNA"/>
</dbReference>
<evidence type="ECO:0000313" key="2">
    <source>
        <dbReference type="Proteomes" id="UP001400965"/>
    </source>
</evidence>
<keyword evidence="2" id="KW-1185">Reference proteome</keyword>
<organism evidence="1 2">
    <name type="scientific">Paraclostridium tenue</name>
    <dbReference type="NCBI Taxonomy" id="1737"/>
    <lineage>
        <taxon>Bacteria</taxon>
        <taxon>Bacillati</taxon>
        <taxon>Bacillota</taxon>
        <taxon>Clostridia</taxon>
        <taxon>Peptostreptococcales</taxon>
        <taxon>Peptostreptococcaceae</taxon>
        <taxon>Paraclostridium</taxon>
    </lineage>
</organism>
<comment type="caution">
    <text evidence="1">The sequence shown here is derived from an EMBL/GenBank/DDBJ whole genome shotgun (WGS) entry which is preliminary data.</text>
</comment>